<dbReference type="PROSITE" id="PS51755">
    <property type="entry name" value="OMPR_PHOB"/>
    <property type="match status" value="1"/>
</dbReference>
<dbReference type="GO" id="GO:0000976">
    <property type="term" value="F:transcription cis-regulatory region binding"/>
    <property type="evidence" value="ECO:0007669"/>
    <property type="project" value="TreeGrafter"/>
</dbReference>
<dbReference type="InterPro" id="IPR001867">
    <property type="entry name" value="OmpR/PhoB-type_DNA-bd"/>
</dbReference>
<evidence type="ECO:0000256" key="7">
    <source>
        <dbReference type="PROSITE-ProRule" id="PRU01091"/>
    </source>
</evidence>
<evidence type="ECO:0000259" key="9">
    <source>
        <dbReference type="PROSITE" id="PS51755"/>
    </source>
</evidence>
<dbReference type="Gene3D" id="3.40.50.2300">
    <property type="match status" value="1"/>
</dbReference>
<keyword evidence="4 7" id="KW-0238">DNA-binding</keyword>
<dbReference type="PANTHER" id="PTHR48111">
    <property type="entry name" value="REGULATOR OF RPOS"/>
    <property type="match status" value="1"/>
</dbReference>
<reference evidence="10" key="1">
    <citation type="submission" date="2022-06" db="EMBL/GenBank/DDBJ databases">
        <title>Isolation and Genomics of Futiania mangrovii gen. nov., sp. nov., a Rare and Metabolically-versatile member in the Class Alphaproteobacteria.</title>
        <authorList>
            <person name="Liu L."/>
            <person name="Huang W.-C."/>
            <person name="Pan J."/>
            <person name="Li J."/>
            <person name="Huang Y."/>
            <person name="Du H."/>
            <person name="Liu Y."/>
            <person name="Li M."/>
        </authorList>
    </citation>
    <scope>NUCLEOTIDE SEQUENCE</scope>
    <source>
        <strain evidence="10">FT118</strain>
    </source>
</reference>
<dbReference type="Pfam" id="PF00486">
    <property type="entry name" value="Trans_reg_C"/>
    <property type="match status" value="1"/>
</dbReference>
<keyword evidence="3" id="KW-0805">Transcription regulation</keyword>
<evidence type="ECO:0000259" key="8">
    <source>
        <dbReference type="PROSITE" id="PS50110"/>
    </source>
</evidence>
<evidence type="ECO:0000256" key="6">
    <source>
        <dbReference type="PROSITE-ProRule" id="PRU00169"/>
    </source>
</evidence>
<dbReference type="Gene3D" id="6.10.250.690">
    <property type="match status" value="1"/>
</dbReference>
<accession>A0A9J6PDH2</accession>
<dbReference type="EMBL" id="JAMZFT010000003">
    <property type="protein sequence ID" value="MCP1337445.1"/>
    <property type="molecule type" value="Genomic_DNA"/>
</dbReference>
<dbReference type="InterPro" id="IPR011006">
    <property type="entry name" value="CheY-like_superfamily"/>
</dbReference>
<feature type="domain" description="OmpR/PhoB-type" evidence="9">
    <location>
        <begin position="141"/>
        <end position="238"/>
    </location>
</feature>
<evidence type="ECO:0000313" key="11">
    <source>
        <dbReference type="Proteomes" id="UP001055804"/>
    </source>
</evidence>
<dbReference type="SUPFAM" id="SSF46894">
    <property type="entry name" value="C-terminal effector domain of the bipartite response regulators"/>
    <property type="match status" value="1"/>
</dbReference>
<feature type="modified residue" description="4-aspartylphosphate" evidence="6">
    <location>
        <position position="61"/>
    </location>
</feature>
<dbReference type="SMART" id="SM00448">
    <property type="entry name" value="REC"/>
    <property type="match status" value="1"/>
</dbReference>
<dbReference type="CDD" id="cd00383">
    <property type="entry name" value="trans_reg_C"/>
    <property type="match status" value="1"/>
</dbReference>
<keyword evidence="11" id="KW-1185">Reference proteome</keyword>
<dbReference type="RefSeq" id="WP_269333410.1">
    <property type="nucleotide sequence ID" value="NZ_JAMZFT010000003.1"/>
</dbReference>
<evidence type="ECO:0000256" key="2">
    <source>
        <dbReference type="ARBA" id="ARBA00023012"/>
    </source>
</evidence>
<evidence type="ECO:0000256" key="5">
    <source>
        <dbReference type="ARBA" id="ARBA00023163"/>
    </source>
</evidence>
<proteinExistence type="predicted"/>
<protein>
    <submittedName>
        <fullName evidence="10">Response regulator</fullName>
    </submittedName>
</protein>
<dbReference type="GO" id="GO:0005829">
    <property type="term" value="C:cytosol"/>
    <property type="evidence" value="ECO:0007669"/>
    <property type="project" value="TreeGrafter"/>
</dbReference>
<feature type="DNA-binding region" description="OmpR/PhoB-type" evidence="7">
    <location>
        <begin position="141"/>
        <end position="238"/>
    </location>
</feature>
<name>A0A9J6PDH2_9PROT</name>
<dbReference type="AlphaFoldDB" id="A0A9J6PDH2"/>
<keyword evidence="2" id="KW-0902">Two-component regulatory system</keyword>
<dbReference type="GO" id="GO:0032993">
    <property type="term" value="C:protein-DNA complex"/>
    <property type="evidence" value="ECO:0007669"/>
    <property type="project" value="TreeGrafter"/>
</dbReference>
<dbReference type="PROSITE" id="PS50110">
    <property type="entry name" value="RESPONSE_REGULATORY"/>
    <property type="match status" value="1"/>
</dbReference>
<sequence length="239" mass="26103">MSAVSAGLDERHILVVDDDRRIRTLLERFLRDKGYRVSAAADAAEARTLMKALAFDLIVLDVMMPGEDGFALTGAIRAGATGTARDVPVLLLTARGEVEDRIEGLSHGADDYLAKPFEPRELLLRLGAILRRTEAAGPPRGERVALGPMAFEPASGRLTRGAEEIHLTDGERALLAALASRPGAVFSRAALIERMGADARDDRAVDVQVTRLRRKIETDPRRPRYLKTQRGEGYVLVPD</sequence>
<dbReference type="FunFam" id="3.40.50.2300:FF:000001">
    <property type="entry name" value="DNA-binding response regulator PhoB"/>
    <property type="match status" value="1"/>
</dbReference>
<comment type="caution">
    <text evidence="10">The sequence shown here is derived from an EMBL/GenBank/DDBJ whole genome shotgun (WGS) entry which is preliminary data.</text>
</comment>
<dbReference type="InterPro" id="IPR036388">
    <property type="entry name" value="WH-like_DNA-bd_sf"/>
</dbReference>
<keyword evidence="5" id="KW-0804">Transcription</keyword>
<dbReference type="SMART" id="SM00862">
    <property type="entry name" value="Trans_reg_C"/>
    <property type="match status" value="1"/>
</dbReference>
<dbReference type="SUPFAM" id="SSF52172">
    <property type="entry name" value="CheY-like"/>
    <property type="match status" value="1"/>
</dbReference>
<dbReference type="GO" id="GO:0000156">
    <property type="term" value="F:phosphorelay response regulator activity"/>
    <property type="evidence" value="ECO:0007669"/>
    <property type="project" value="TreeGrafter"/>
</dbReference>
<evidence type="ECO:0000313" key="10">
    <source>
        <dbReference type="EMBL" id="MCP1337445.1"/>
    </source>
</evidence>
<dbReference type="GO" id="GO:0006355">
    <property type="term" value="P:regulation of DNA-templated transcription"/>
    <property type="evidence" value="ECO:0007669"/>
    <property type="project" value="InterPro"/>
</dbReference>
<dbReference type="Pfam" id="PF00072">
    <property type="entry name" value="Response_reg"/>
    <property type="match status" value="1"/>
</dbReference>
<gene>
    <name evidence="10" type="ORF">NJQ99_13565</name>
</gene>
<evidence type="ECO:0000256" key="4">
    <source>
        <dbReference type="ARBA" id="ARBA00023125"/>
    </source>
</evidence>
<dbReference type="InterPro" id="IPR001789">
    <property type="entry name" value="Sig_transdc_resp-reg_receiver"/>
</dbReference>
<feature type="domain" description="Response regulatory" evidence="8">
    <location>
        <begin position="12"/>
        <end position="130"/>
    </location>
</feature>
<organism evidence="10 11">
    <name type="scientific">Futiania mangrovi</name>
    <dbReference type="NCBI Taxonomy" id="2959716"/>
    <lineage>
        <taxon>Bacteria</taxon>
        <taxon>Pseudomonadati</taxon>
        <taxon>Pseudomonadota</taxon>
        <taxon>Alphaproteobacteria</taxon>
        <taxon>Futianiales</taxon>
        <taxon>Futianiaceae</taxon>
        <taxon>Futiania</taxon>
    </lineage>
</organism>
<keyword evidence="1 6" id="KW-0597">Phosphoprotein</keyword>
<evidence type="ECO:0000256" key="1">
    <source>
        <dbReference type="ARBA" id="ARBA00022553"/>
    </source>
</evidence>
<evidence type="ECO:0000256" key="3">
    <source>
        <dbReference type="ARBA" id="ARBA00023015"/>
    </source>
</evidence>
<dbReference type="InterPro" id="IPR016032">
    <property type="entry name" value="Sig_transdc_resp-reg_C-effctor"/>
</dbReference>
<dbReference type="CDD" id="cd17574">
    <property type="entry name" value="REC_OmpR"/>
    <property type="match status" value="1"/>
</dbReference>
<dbReference type="Proteomes" id="UP001055804">
    <property type="component" value="Unassembled WGS sequence"/>
</dbReference>
<dbReference type="InterPro" id="IPR039420">
    <property type="entry name" value="WalR-like"/>
</dbReference>
<dbReference type="PANTHER" id="PTHR48111:SF4">
    <property type="entry name" value="DNA-BINDING DUAL TRANSCRIPTIONAL REGULATOR OMPR"/>
    <property type="match status" value="1"/>
</dbReference>
<dbReference type="Gene3D" id="1.10.10.10">
    <property type="entry name" value="Winged helix-like DNA-binding domain superfamily/Winged helix DNA-binding domain"/>
    <property type="match status" value="1"/>
</dbReference>